<protein>
    <recommendedName>
        <fullName evidence="11">mRNA 3'-end-processing protein</fullName>
    </recommendedName>
</protein>
<organism evidence="14 15">
    <name type="scientific">Hanseniaspora osmophila</name>
    <dbReference type="NCBI Taxonomy" id="56408"/>
    <lineage>
        <taxon>Eukaryota</taxon>
        <taxon>Fungi</taxon>
        <taxon>Dikarya</taxon>
        <taxon>Ascomycota</taxon>
        <taxon>Saccharomycotina</taxon>
        <taxon>Saccharomycetes</taxon>
        <taxon>Saccharomycodales</taxon>
        <taxon>Saccharomycodaceae</taxon>
        <taxon>Hanseniaspora</taxon>
    </lineage>
</organism>
<comment type="subcellular location">
    <subcellularLocation>
        <location evidence="1 11">Nucleus</location>
    </subcellularLocation>
</comment>
<dbReference type="Proteomes" id="UP000095728">
    <property type="component" value="Unassembled WGS sequence"/>
</dbReference>
<comment type="function">
    <text evidence="11">Component of the cleavage factor I (CF I) involved in pre-mRNA 3'-end processing.</text>
</comment>
<dbReference type="GO" id="GO:0008270">
    <property type="term" value="F:zinc ion binding"/>
    <property type="evidence" value="ECO:0007669"/>
    <property type="project" value="UniProtKB-KW"/>
</dbReference>
<feature type="zinc finger region" description="C3H1-type" evidence="10">
    <location>
        <begin position="273"/>
        <end position="301"/>
    </location>
</feature>
<keyword evidence="4 10" id="KW-0479">Metal-binding</keyword>
<dbReference type="GO" id="GO:0031124">
    <property type="term" value="P:mRNA 3'-end processing"/>
    <property type="evidence" value="ECO:0007669"/>
    <property type="project" value="UniProtKB-UniRule"/>
</dbReference>
<comment type="similarity">
    <text evidence="2 11">Belongs to the CPSF4/YTH1 family.</text>
</comment>
<comment type="caution">
    <text evidence="14">The sequence shown here is derived from an EMBL/GenBank/DDBJ whole genome shotgun (WGS) entry which is preliminary data.</text>
</comment>
<accession>A0A1E5RGB6</accession>
<dbReference type="PROSITE" id="PS50103">
    <property type="entry name" value="ZF_C3H1"/>
    <property type="match status" value="4"/>
</dbReference>
<dbReference type="InParanoid" id="A0A1E5RGB6"/>
<dbReference type="EMBL" id="LPNM01000007">
    <property type="protein sequence ID" value="OEJ85613.1"/>
    <property type="molecule type" value="Genomic_DNA"/>
</dbReference>
<keyword evidence="5 11" id="KW-0677">Repeat</keyword>
<feature type="zinc finger region" description="C3H1-type" evidence="10">
    <location>
        <begin position="83"/>
        <end position="110"/>
    </location>
</feature>
<dbReference type="Gene3D" id="4.10.1000.10">
    <property type="entry name" value="Zinc finger, CCCH-type"/>
    <property type="match status" value="2"/>
</dbReference>
<evidence type="ECO:0000313" key="15">
    <source>
        <dbReference type="Proteomes" id="UP000095728"/>
    </source>
</evidence>
<evidence type="ECO:0000256" key="12">
    <source>
        <dbReference type="SAM" id="MobiDB-lite"/>
    </source>
</evidence>
<dbReference type="SMART" id="SM00356">
    <property type="entry name" value="ZnF_C3H1"/>
    <property type="match status" value="4"/>
</dbReference>
<keyword evidence="3 11" id="KW-0507">mRNA processing</keyword>
<evidence type="ECO:0000256" key="1">
    <source>
        <dbReference type="ARBA" id="ARBA00004123"/>
    </source>
</evidence>
<dbReference type="STRING" id="56408.A0A1E5RGB6"/>
<evidence type="ECO:0000256" key="11">
    <source>
        <dbReference type="RuleBase" id="RU369008"/>
    </source>
</evidence>
<keyword evidence="9 11" id="KW-0539">Nucleus</keyword>
<feature type="zinc finger region" description="C3H1-type" evidence="10">
    <location>
        <begin position="111"/>
        <end position="144"/>
    </location>
</feature>
<evidence type="ECO:0000259" key="13">
    <source>
        <dbReference type="PROSITE" id="PS50103"/>
    </source>
</evidence>
<dbReference type="PANTHER" id="PTHR23102">
    <property type="entry name" value="CLEAVAGE AND POLYADENYLATION SPECIFICITY FACTOR SUBUNIT 4-RELATED"/>
    <property type="match status" value="1"/>
</dbReference>
<evidence type="ECO:0000256" key="3">
    <source>
        <dbReference type="ARBA" id="ARBA00022664"/>
    </source>
</evidence>
<evidence type="ECO:0000256" key="5">
    <source>
        <dbReference type="ARBA" id="ARBA00022737"/>
    </source>
</evidence>
<evidence type="ECO:0000256" key="7">
    <source>
        <dbReference type="ARBA" id="ARBA00022833"/>
    </source>
</evidence>
<sequence>MSILNESVKDQYTFKFKDFLYKEYGFDSRNNIRLCEHYHAKRDTNFGDNNYNTTMMNQNNGSTGCPYHMGCNCPFGKHVISNFYNKIVCKHWLKGLCKKNDQCEYLHEYNLRKMPECLFFSKNGFCNANSNNKHEDCPFQHIDPKTGILINKHLGTFPLNDVENVVSLAAVDEDKSNGGSEDGVEEECEAYKLGFCYMGPQCKFKHTRPEGPVEVELSSEDEDEDDEVGLDTEMSADLAENKESDTTNTATNTSSSITKARDGAQRKKTKILKYYNTLCPRYLNGFCPLGTKHCEFQHPQHLSSLIILNKLKIKPDNEINTKKSDALKEARLNAIINGEILS</sequence>
<feature type="domain" description="C3H1-type" evidence="13">
    <location>
        <begin position="111"/>
        <end position="144"/>
    </location>
</feature>
<feature type="domain" description="C3H1-type" evidence="13">
    <location>
        <begin position="273"/>
        <end position="301"/>
    </location>
</feature>
<name>A0A1E5RGB6_9ASCO</name>
<evidence type="ECO:0000256" key="8">
    <source>
        <dbReference type="ARBA" id="ARBA00022884"/>
    </source>
</evidence>
<evidence type="ECO:0000256" key="9">
    <source>
        <dbReference type="ARBA" id="ARBA00023242"/>
    </source>
</evidence>
<dbReference type="OrthoDB" id="1914176at2759"/>
<feature type="region of interest" description="Disordered" evidence="12">
    <location>
        <begin position="238"/>
        <end position="262"/>
    </location>
</feature>
<dbReference type="InterPro" id="IPR000571">
    <property type="entry name" value="Znf_CCCH"/>
</dbReference>
<dbReference type="InterPro" id="IPR036855">
    <property type="entry name" value="Znf_CCCH_sf"/>
</dbReference>
<dbReference type="SUPFAM" id="SSF90229">
    <property type="entry name" value="CCCH zinc finger"/>
    <property type="match status" value="1"/>
</dbReference>
<dbReference type="AlphaFoldDB" id="A0A1E5RGB6"/>
<keyword evidence="7 10" id="KW-0862">Zinc</keyword>
<keyword evidence="8 11" id="KW-0694">RNA-binding</keyword>
<keyword evidence="6 10" id="KW-0863">Zinc-finger</keyword>
<dbReference type="PANTHER" id="PTHR23102:SF24">
    <property type="entry name" value="CLEAVAGE AND POLYADENYLATION SPECIFICITY FACTOR SUBUNIT 4"/>
    <property type="match status" value="1"/>
</dbReference>
<dbReference type="GO" id="GO:0003723">
    <property type="term" value="F:RNA binding"/>
    <property type="evidence" value="ECO:0007669"/>
    <property type="project" value="UniProtKB-UniRule"/>
</dbReference>
<feature type="domain" description="C3H1-type" evidence="13">
    <location>
        <begin position="182"/>
        <end position="209"/>
    </location>
</feature>
<dbReference type="GO" id="GO:0005634">
    <property type="term" value="C:nucleus"/>
    <property type="evidence" value="ECO:0007669"/>
    <property type="project" value="UniProtKB-SubCell"/>
</dbReference>
<reference evidence="15" key="1">
    <citation type="journal article" date="2016" name="Genome Announc.">
        <title>Genome sequences of three species of Hanseniaspora isolated from spontaneous wine fermentations.</title>
        <authorList>
            <person name="Sternes P.R."/>
            <person name="Lee D."/>
            <person name="Kutyna D.R."/>
            <person name="Borneman A.R."/>
        </authorList>
    </citation>
    <scope>NUCLEOTIDE SEQUENCE [LARGE SCALE GENOMIC DNA]</scope>
    <source>
        <strain evidence="15">AWRI3579</strain>
    </source>
</reference>
<keyword evidence="15" id="KW-1185">Reference proteome</keyword>
<evidence type="ECO:0000313" key="14">
    <source>
        <dbReference type="EMBL" id="OEJ85613.1"/>
    </source>
</evidence>
<feature type="compositionally biased region" description="Low complexity" evidence="12">
    <location>
        <begin position="246"/>
        <end position="258"/>
    </location>
</feature>
<evidence type="ECO:0000256" key="10">
    <source>
        <dbReference type="PROSITE-ProRule" id="PRU00723"/>
    </source>
</evidence>
<evidence type="ECO:0000256" key="6">
    <source>
        <dbReference type="ARBA" id="ARBA00022771"/>
    </source>
</evidence>
<evidence type="ECO:0000256" key="2">
    <source>
        <dbReference type="ARBA" id="ARBA00008907"/>
    </source>
</evidence>
<gene>
    <name evidence="14" type="ORF">AWRI3579_g2264</name>
</gene>
<dbReference type="InterPro" id="IPR045348">
    <property type="entry name" value="CPSF4/Yth1"/>
</dbReference>
<feature type="zinc finger region" description="C3H1-type" evidence="10">
    <location>
        <begin position="182"/>
        <end position="209"/>
    </location>
</feature>
<feature type="domain" description="C3H1-type" evidence="13">
    <location>
        <begin position="83"/>
        <end position="110"/>
    </location>
</feature>
<proteinExistence type="inferred from homology"/>
<evidence type="ECO:0000256" key="4">
    <source>
        <dbReference type="ARBA" id="ARBA00022723"/>
    </source>
</evidence>
<dbReference type="FunCoup" id="A0A1E5RGB6">
    <property type="interactions" value="91"/>
</dbReference>